<dbReference type="AlphaFoldDB" id="F8PJZ9"/>
<reference evidence="2" key="1">
    <citation type="journal article" date="2011" name="Science">
        <title>The plant cell wall-decomposing machinery underlies the functional diversity of forest fungi.</title>
        <authorList>
            <person name="Eastwood D.C."/>
            <person name="Floudas D."/>
            <person name="Binder M."/>
            <person name="Majcherczyk A."/>
            <person name="Schneider P."/>
            <person name="Aerts A."/>
            <person name="Asiegbu F.O."/>
            <person name="Baker S.E."/>
            <person name="Barry K."/>
            <person name="Bendiksby M."/>
            <person name="Blumentritt M."/>
            <person name="Coutinho P.M."/>
            <person name="Cullen D."/>
            <person name="de Vries R.P."/>
            <person name="Gathman A."/>
            <person name="Goodell B."/>
            <person name="Henrissat B."/>
            <person name="Ihrmark K."/>
            <person name="Kauserud H."/>
            <person name="Kohler A."/>
            <person name="LaButti K."/>
            <person name="Lapidus A."/>
            <person name="Lavin J.L."/>
            <person name="Lee Y.-H."/>
            <person name="Lindquist E."/>
            <person name="Lilly W."/>
            <person name="Lucas S."/>
            <person name="Morin E."/>
            <person name="Murat C."/>
            <person name="Oguiza J.A."/>
            <person name="Park J."/>
            <person name="Pisabarro A.G."/>
            <person name="Riley R."/>
            <person name="Rosling A."/>
            <person name="Salamov A."/>
            <person name="Schmidt O."/>
            <person name="Schmutz J."/>
            <person name="Skrede I."/>
            <person name="Stenlid J."/>
            <person name="Wiebenga A."/>
            <person name="Xie X."/>
            <person name="Kuees U."/>
            <person name="Hibbett D.S."/>
            <person name="Hoffmeister D."/>
            <person name="Hoegberg N."/>
            <person name="Martin F."/>
            <person name="Grigoriev I.V."/>
            <person name="Watkinson S.C."/>
        </authorList>
    </citation>
    <scope>NUCLEOTIDE SEQUENCE [LARGE SCALE GENOMIC DNA]</scope>
    <source>
        <strain evidence="2">strain S7.3</strain>
    </source>
</reference>
<protein>
    <submittedName>
        <fullName evidence="1">Uncharacterized protein</fullName>
    </submittedName>
</protein>
<organism evidence="2">
    <name type="scientific">Serpula lacrymans var. lacrymans (strain S7.3)</name>
    <name type="common">Dry rot fungus</name>
    <dbReference type="NCBI Taxonomy" id="936435"/>
    <lineage>
        <taxon>Eukaryota</taxon>
        <taxon>Fungi</taxon>
        <taxon>Dikarya</taxon>
        <taxon>Basidiomycota</taxon>
        <taxon>Agaricomycotina</taxon>
        <taxon>Agaricomycetes</taxon>
        <taxon>Agaricomycetidae</taxon>
        <taxon>Boletales</taxon>
        <taxon>Coniophorineae</taxon>
        <taxon>Serpulaceae</taxon>
        <taxon>Serpula</taxon>
    </lineage>
</organism>
<evidence type="ECO:0000313" key="1">
    <source>
        <dbReference type="EMBL" id="EGO03821.1"/>
    </source>
</evidence>
<evidence type="ECO:0000313" key="2">
    <source>
        <dbReference type="Proteomes" id="UP000008063"/>
    </source>
</evidence>
<dbReference type="HOGENOM" id="CLU_1982918_0_0_1"/>
<dbReference type="Proteomes" id="UP000008063">
    <property type="component" value="Unassembled WGS sequence"/>
</dbReference>
<dbReference type="EMBL" id="GL945475">
    <property type="protein sequence ID" value="EGO03821.1"/>
    <property type="molecule type" value="Genomic_DNA"/>
</dbReference>
<gene>
    <name evidence="1" type="ORF">SERLA73DRAFT_69650</name>
</gene>
<accession>F8PJZ9</accession>
<name>F8PJZ9_SERL3</name>
<keyword evidence="2" id="KW-1185">Reference proteome</keyword>
<proteinExistence type="predicted"/>
<sequence length="126" mass="13995">MLSSFQSISFLTPTRIKHLFSPRPSLISPLEKQHERYPVHCIEVNGGGSRAFQNEDLRVDHVEVGTGNRVVQIQAQTQNSTLKRYMQKNGTHVKIAVVKVNEDPGAGGKDDTDGFGFFADVVKQTN</sequence>
<dbReference type="InParanoid" id="F8PJZ9"/>
<dbReference type="OrthoDB" id="2614556at2759"/>